<protein>
    <recommendedName>
        <fullName evidence="4">DoxX family protein</fullName>
    </recommendedName>
</protein>
<sequence>MKAGTWPHVILRIGVAFAFLYPPYAALGDPVSWFSYFPEFIKQSPIPEPVLLHGFGLVEVVIAVWILSGKRIFFPSAVATILLCAIVFFNLSGFDVVFRDLALAAMSLALAIEAYPEEHAKWT</sequence>
<comment type="caution">
    <text evidence="2">The sequence shown here is derived from an EMBL/GenBank/DDBJ whole genome shotgun (WGS) entry which is preliminary data.</text>
</comment>
<gene>
    <name evidence="2" type="ORF">HY221_01045</name>
</gene>
<evidence type="ECO:0000256" key="1">
    <source>
        <dbReference type="SAM" id="Phobius"/>
    </source>
</evidence>
<keyword evidence="1" id="KW-0472">Membrane</keyword>
<keyword evidence="1" id="KW-0812">Transmembrane</keyword>
<proteinExistence type="predicted"/>
<dbReference type="EMBL" id="JACQCR010000024">
    <property type="protein sequence ID" value="MBI3630908.1"/>
    <property type="molecule type" value="Genomic_DNA"/>
</dbReference>
<organism evidence="2 3">
    <name type="scientific">Candidatus Sungiibacteriota bacterium</name>
    <dbReference type="NCBI Taxonomy" id="2750080"/>
    <lineage>
        <taxon>Bacteria</taxon>
        <taxon>Candidatus Sungiibacteriota</taxon>
    </lineage>
</organism>
<dbReference type="AlphaFoldDB" id="A0A932QYM6"/>
<keyword evidence="1" id="KW-1133">Transmembrane helix</keyword>
<name>A0A932QYM6_9BACT</name>
<dbReference type="Proteomes" id="UP000753196">
    <property type="component" value="Unassembled WGS sequence"/>
</dbReference>
<feature type="transmembrane region" description="Helical" evidence="1">
    <location>
        <begin position="52"/>
        <end position="67"/>
    </location>
</feature>
<feature type="transmembrane region" description="Helical" evidence="1">
    <location>
        <begin position="72"/>
        <end position="91"/>
    </location>
</feature>
<evidence type="ECO:0008006" key="4">
    <source>
        <dbReference type="Google" id="ProtNLM"/>
    </source>
</evidence>
<evidence type="ECO:0000313" key="2">
    <source>
        <dbReference type="EMBL" id="MBI3630908.1"/>
    </source>
</evidence>
<reference evidence="2" key="1">
    <citation type="submission" date="2020-07" db="EMBL/GenBank/DDBJ databases">
        <title>Huge and variable diversity of episymbiotic CPR bacteria and DPANN archaea in groundwater ecosystems.</title>
        <authorList>
            <person name="He C.Y."/>
            <person name="Keren R."/>
            <person name="Whittaker M."/>
            <person name="Farag I.F."/>
            <person name="Doudna J."/>
            <person name="Cate J.H.D."/>
            <person name="Banfield J.F."/>
        </authorList>
    </citation>
    <scope>NUCLEOTIDE SEQUENCE</scope>
    <source>
        <strain evidence="2">NC_groundwater_973_Pr1_S-0.2um_54_13</strain>
    </source>
</reference>
<evidence type="ECO:0000313" key="3">
    <source>
        <dbReference type="Proteomes" id="UP000753196"/>
    </source>
</evidence>
<accession>A0A932QYM6</accession>